<gene>
    <name evidence="2" type="ORF">HNQ86_001519</name>
    <name evidence="1" type="ORF">LF63_0103560</name>
</gene>
<comment type="caution">
    <text evidence="1">The sequence shown here is derived from an EMBL/GenBank/DDBJ whole genome shotgun (WGS) entry which is preliminary data.</text>
</comment>
<protein>
    <recommendedName>
        <fullName evidence="5">DUF4926 domain-containing protein</fullName>
    </recommendedName>
</protein>
<proteinExistence type="predicted"/>
<evidence type="ECO:0000313" key="3">
    <source>
        <dbReference type="Proteomes" id="UP000029708"/>
    </source>
</evidence>
<dbReference type="EMBL" id="JROI01000008">
    <property type="protein sequence ID" value="KGI78550.1"/>
    <property type="molecule type" value="Genomic_DNA"/>
</dbReference>
<dbReference type="OrthoDB" id="9182351at2"/>
<organism evidence="1 3">
    <name type="scientific">Oleiagrimonas soli</name>
    <dbReference type="NCBI Taxonomy" id="1543381"/>
    <lineage>
        <taxon>Bacteria</taxon>
        <taxon>Pseudomonadati</taxon>
        <taxon>Pseudomonadota</taxon>
        <taxon>Gammaproteobacteria</taxon>
        <taxon>Lysobacterales</taxon>
        <taxon>Rhodanobacteraceae</taxon>
        <taxon>Oleiagrimonas</taxon>
    </lineage>
</organism>
<accession>A0A099CZY9</accession>
<sequence length="83" mass="9149">MKPTLEQHQAFMAHRVLEGLRFDFLDAVDIVAGEHAGHTGSVLGLLTIDDEVRYLIELHSGFDAPVREANLRLRAATSEHGEG</sequence>
<evidence type="ECO:0008006" key="5">
    <source>
        <dbReference type="Google" id="ProtNLM"/>
    </source>
</evidence>
<dbReference type="Proteomes" id="UP000560000">
    <property type="component" value="Unassembled WGS sequence"/>
</dbReference>
<evidence type="ECO:0000313" key="4">
    <source>
        <dbReference type="Proteomes" id="UP000560000"/>
    </source>
</evidence>
<reference evidence="2 4" key="2">
    <citation type="submission" date="2020-08" db="EMBL/GenBank/DDBJ databases">
        <title>Genomic Encyclopedia of Type Strains, Phase IV (KMG-IV): sequencing the most valuable type-strain genomes for metagenomic binning, comparative biology and taxonomic classification.</title>
        <authorList>
            <person name="Goeker M."/>
        </authorList>
    </citation>
    <scope>NUCLEOTIDE SEQUENCE [LARGE SCALE GENOMIC DNA]</scope>
    <source>
        <strain evidence="2 4">DSM 107085</strain>
    </source>
</reference>
<dbReference type="HOGENOM" id="CLU_2539263_0_0_6"/>
<dbReference type="STRING" id="1543381.LF63_0103560"/>
<dbReference type="RefSeq" id="WP_152569241.1">
    <property type="nucleotide sequence ID" value="NZ_JACHET010000001.1"/>
</dbReference>
<dbReference type="Proteomes" id="UP000029708">
    <property type="component" value="Unassembled WGS sequence"/>
</dbReference>
<name>A0A099CZY9_9GAMM</name>
<keyword evidence="3" id="KW-1185">Reference proteome</keyword>
<evidence type="ECO:0000313" key="2">
    <source>
        <dbReference type="EMBL" id="MBB6184174.1"/>
    </source>
</evidence>
<evidence type="ECO:0000313" key="1">
    <source>
        <dbReference type="EMBL" id="KGI78550.1"/>
    </source>
</evidence>
<reference evidence="1 3" key="1">
    <citation type="submission" date="2014-09" db="EMBL/GenBank/DDBJ databases">
        <title>Xanthomonadaceae 3.5X direct submission.</title>
        <authorList>
            <person name="Fang T."/>
            <person name="Wang H."/>
        </authorList>
    </citation>
    <scope>NUCLEOTIDE SEQUENCE [LARGE SCALE GENOMIC DNA]</scope>
    <source>
        <strain evidence="1 3">3.5X</strain>
    </source>
</reference>
<dbReference type="EMBL" id="JACHET010000001">
    <property type="protein sequence ID" value="MBB6184174.1"/>
    <property type="molecule type" value="Genomic_DNA"/>
</dbReference>
<dbReference type="AlphaFoldDB" id="A0A099CZY9"/>